<dbReference type="InterPro" id="IPR011009">
    <property type="entry name" value="Kinase-like_dom_sf"/>
</dbReference>
<evidence type="ECO:0000313" key="3">
    <source>
        <dbReference type="Proteomes" id="UP001313282"/>
    </source>
</evidence>
<protein>
    <recommendedName>
        <fullName evidence="1">Protein kinase domain-containing protein</fullName>
    </recommendedName>
</protein>
<dbReference type="GO" id="GO:0004672">
    <property type="term" value="F:protein kinase activity"/>
    <property type="evidence" value="ECO:0007669"/>
    <property type="project" value="InterPro"/>
</dbReference>
<dbReference type="InterPro" id="IPR000719">
    <property type="entry name" value="Prot_kinase_dom"/>
</dbReference>
<dbReference type="SUPFAM" id="SSF56112">
    <property type="entry name" value="Protein kinase-like (PK-like)"/>
    <property type="match status" value="1"/>
</dbReference>
<sequence length="457" mass="51873">MNLSQFLDDITLPEIRKAPSRSTTRTTVPAHPRDYLSDLTPWVGLDEDIERFFSPHLSLKAQRFSQVLDNIKIDAERKRLCGNEAHVVALGTLTYEAATLAILDQILPIKCDFSDHQSTLNIGDPDRVFYELTDNETQRSKAKFLMEWKTPWALETQEDIIEHFNSHRGDATDKVVKAISQLYGYMTFNNLINGGLSNYDTLYLLRRTGDIGLEISRPFRYNDRGIRSPVAALTYICHYATTVESFHYSPVDKGPVGTHTFVLEDLDVEGTWDKYIEVPWKEMRLKLTSAVSKNIASVMAGEVIAKPGSKFRYSTTAFFKVYDITTPTKREAANAEIKAYTNLETLQGKYIARLYAAGTSCGSLKFLILEDCGKTPWEESVDETFWAQARKAIQSLHKQGYIHGDVKPNNLATSKRGVRLIDLGACRRGSLADQSGELLEFDRLRREWEEEQEDNAD</sequence>
<organism evidence="2 3">
    <name type="scientific">Orbilia javanica</name>
    <dbReference type="NCBI Taxonomy" id="47235"/>
    <lineage>
        <taxon>Eukaryota</taxon>
        <taxon>Fungi</taxon>
        <taxon>Dikarya</taxon>
        <taxon>Ascomycota</taxon>
        <taxon>Pezizomycotina</taxon>
        <taxon>Orbiliomycetes</taxon>
        <taxon>Orbiliales</taxon>
        <taxon>Orbiliaceae</taxon>
        <taxon>Orbilia</taxon>
    </lineage>
</organism>
<dbReference type="EMBL" id="JAVHNR010000005">
    <property type="protein sequence ID" value="KAK6342310.1"/>
    <property type="molecule type" value="Genomic_DNA"/>
</dbReference>
<dbReference type="PANTHER" id="PTHR37171">
    <property type="entry name" value="SERINE/THREONINE-PROTEIN KINASE YRZF-RELATED"/>
    <property type="match status" value="1"/>
</dbReference>
<dbReference type="GO" id="GO:0005524">
    <property type="term" value="F:ATP binding"/>
    <property type="evidence" value="ECO:0007669"/>
    <property type="project" value="InterPro"/>
</dbReference>
<dbReference type="AlphaFoldDB" id="A0AAN8RH29"/>
<accession>A0AAN8RH29</accession>
<dbReference type="PROSITE" id="PS50011">
    <property type="entry name" value="PROTEIN_KINASE_DOM"/>
    <property type="match status" value="1"/>
</dbReference>
<comment type="caution">
    <text evidence="2">The sequence shown here is derived from an EMBL/GenBank/DDBJ whole genome shotgun (WGS) entry which is preliminary data.</text>
</comment>
<evidence type="ECO:0000313" key="2">
    <source>
        <dbReference type="EMBL" id="KAK6342310.1"/>
    </source>
</evidence>
<gene>
    <name evidence="2" type="ORF">TWF718_007713</name>
</gene>
<name>A0AAN8RH29_9PEZI</name>
<proteinExistence type="predicted"/>
<dbReference type="Proteomes" id="UP001313282">
    <property type="component" value="Unassembled WGS sequence"/>
</dbReference>
<reference evidence="2 3" key="1">
    <citation type="submission" date="2019-10" db="EMBL/GenBank/DDBJ databases">
        <authorList>
            <person name="Palmer J.M."/>
        </authorList>
    </citation>
    <scope>NUCLEOTIDE SEQUENCE [LARGE SCALE GENOMIC DNA]</scope>
    <source>
        <strain evidence="2 3">TWF718</strain>
    </source>
</reference>
<dbReference type="Gene3D" id="1.10.510.10">
    <property type="entry name" value="Transferase(Phosphotransferase) domain 1"/>
    <property type="match status" value="1"/>
</dbReference>
<keyword evidence="3" id="KW-1185">Reference proteome</keyword>
<feature type="domain" description="Protein kinase" evidence="1">
    <location>
        <begin position="261"/>
        <end position="457"/>
    </location>
</feature>
<dbReference type="InterPro" id="IPR052396">
    <property type="entry name" value="Meiotic_Drive_Suppr_Kinase"/>
</dbReference>
<dbReference type="PANTHER" id="PTHR37171:SF1">
    <property type="entry name" value="SERINE_THREONINE-PROTEIN KINASE YRZF-RELATED"/>
    <property type="match status" value="1"/>
</dbReference>
<evidence type="ECO:0000259" key="1">
    <source>
        <dbReference type="PROSITE" id="PS50011"/>
    </source>
</evidence>